<dbReference type="GO" id="GO:0005886">
    <property type="term" value="C:plasma membrane"/>
    <property type="evidence" value="ECO:0007669"/>
    <property type="project" value="UniProtKB-SubCell"/>
</dbReference>
<dbReference type="GeneID" id="129339185"/>
<keyword evidence="7 12" id="KW-0297">G-protein coupled receptor</keyword>
<feature type="transmembrane region" description="Helical" evidence="13">
    <location>
        <begin position="140"/>
        <end position="163"/>
    </location>
</feature>
<evidence type="ECO:0000256" key="1">
    <source>
        <dbReference type="ARBA" id="ARBA00004651"/>
    </source>
</evidence>
<feature type="transmembrane region" description="Helical" evidence="13">
    <location>
        <begin position="237"/>
        <end position="260"/>
    </location>
</feature>
<evidence type="ECO:0000256" key="11">
    <source>
        <dbReference type="ARBA" id="ARBA00023224"/>
    </source>
</evidence>
<keyword evidence="8 13" id="KW-0472">Membrane</keyword>
<evidence type="ECO:0000256" key="2">
    <source>
        <dbReference type="ARBA" id="ARBA00022475"/>
    </source>
</evidence>
<evidence type="ECO:0000256" key="5">
    <source>
        <dbReference type="ARBA" id="ARBA00022725"/>
    </source>
</evidence>
<feature type="transmembrane region" description="Helical" evidence="13">
    <location>
        <begin position="97"/>
        <end position="119"/>
    </location>
</feature>
<evidence type="ECO:0000256" key="12">
    <source>
        <dbReference type="RuleBase" id="RU000688"/>
    </source>
</evidence>
<keyword evidence="6 13" id="KW-1133">Transmembrane helix</keyword>
<dbReference type="Pfam" id="PF13853">
    <property type="entry name" value="7tm_4"/>
    <property type="match status" value="1"/>
</dbReference>
<dbReference type="FunFam" id="1.20.1070.10:FF:000010">
    <property type="entry name" value="Olfactory receptor"/>
    <property type="match status" value="1"/>
</dbReference>
<dbReference type="CDD" id="cd15911">
    <property type="entry name" value="7tmA_OR11A-like"/>
    <property type="match status" value="1"/>
</dbReference>
<dbReference type="PRINTS" id="PR00237">
    <property type="entry name" value="GPCRRHODOPSN"/>
</dbReference>
<dbReference type="InterPro" id="IPR000725">
    <property type="entry name" value="Olfact_rcpt"/>
</dbReference>
<accession>A0AA97K722</accession>
<dbReference type="InterPro" id="IPR000276">
    <property type="entry name" value="GPCR_Rhodpsn"/>
</dbReference>
<evidence type="ECO:0000256" key="7">
    <source>
        <dbReference type="ARBA" id="ARBA00023040"/>
    </source>
</evidence>
<dbReference type="GO" id="GO:0004984">
    <property type="term" value="F:olfactory receptor activity"/>
    <property type="evidence" value="ECO:0007669"/>
    <property type="project" value="InterPro"/>
</dbReference>
<keyword evidence="10" id="KW-0325">Glycoprotein</keyword>
<feature type="transmembrane region" description="Helical" evidence="13">
    <location>
        <begin position="24"/>
        <end position="49"/>
    </location>
</feature>
<evidence type="ECO:0000256" key="8">
    <source>
        <dbReference type="ARBA" id="ARBA00023136"/>
    </source>
</evidence>
<evidence type="ECO:0000256" key="6">
    <source>
        <dbReference type="ARBA" id="ARBA00022989"/>
    </source>
</evidence>
<dbReference type="PANTHER" id="PTHR26452">
    <property type="entry name" value="OLFACTORY RECEPTOR"/>
    <property type="match status" value="1"/>
</dbReference>
<comment type="similarity">
    <text evidence="12">Belongs to the G-protein coupled receptor 1 family.</text>
</comment>
<gene>
    <name evidence="16" type="primary">LOC129339185</name>
</gene>
<organism evidence="15 16">
    <name type="scientific">Eublepharis macularius</name>
    <name type="common">Leopard gecko</name>
    <name type="synonym">Cyrtodactylus macularius</name>
    <dbReference type="NCBI Taxonomy" id="481883"/>
    <lineage>
        <taxon>Eukaryota</taxon>
        <taxon>Metazoa</taxon>
        <taxon>Chordata</taxon>
        <taxon>Craniata</taxon>
        <taxon>Vertebrata</taxon>
        <taxon>Euteleostomi</taxon>
        <taxon>Lepidosauria</taxon>
        <taxon>Squamata</taxon>
        <taxon>Bifurcata</taxon>
        <taxon>Gekkota</taxon>
        <taxon>Eublepharidae</taxon>
        <taxon>Eublepharinae</taxon>
        <taxon>Eublepharis</taxon>
    </lineage>
</organism>
<evidence type="ECO:0000256" key="10">
    <source>
        <dbReference type="ARBA" id="ARBA00023180"/>
    </source>
</evidence>
<dbReference type="PRINTS" id="PR00245">
    <property type="entry name" value="OLFACTORYR"/>
</dbReference>
<reference evidence="16" key="1">
    <citation type="submission" date="2025-08" db="UniProtKB">
        <authorList>
            <consortium name="RefSeq"/>
        </authorList>
    </citation>
    <scope>IDENTIFICATION</scope>
    <source>
        <tissue evidence="16">Blood</tissue>
    </source>
</reference>
<evidence type="ECO:0000256" key="4">
    <source>
        <dbReference type="ARBA" id="ARBA00022692"/>
    </source>
</evidence>
<dbReference type="RefSeq" id="XP_054849761.1">
    <property type="nucleotide sequence ID" value="XM_054993786.1"/>
</dbReference>
<dbReference type="KEGG" id="emc:129339185"/>
<dbReference type="PROSITE" id="PS00237">
    <property type="entry name" value="G_PROTEIN_RECEP_F1_1"/>
    <property type="match status" value="1"/>
</dbReference>
<keyword evidence="3 13" id="KW-0716">Sensory transduction</keyword>
<dbReference type="AlphaFoldDB" id="A0AA97K722"/>
<feature type="domain" description="G-protein coupled receptors family 1 profile" evidence="14">
    <location>
        <begin position="40"/>
        <end position="289"/>
    </location>
</feature>
<evidence type="ECO:0000313" key="15">
    <source>
        <dbReference type="Proteomes" id="UP001190640"/>
    </source>
</evidence>
<dbReference type="InterPro" id="IPR050516">
    <property type="entry name" value="Olfactory_GPCR"/>
</dbReference>
<dbReference type="SUPFAM" id="SSF81321">
    <property type="entry name" value="Family A G protein-coupled receptor-like"/>
    <property type="match status" value="1"/>
</dbReference>
<keyword evidence="5 13" id="KW-0552">Olfaction</keyword>
<evidence type="ECO:0000313" key="16">
    <source>
        <dbReference type="RefSeq" id="XP_054849761.1"/>
    </source>
</evidence>
<dbReference type="Gene3D" id="1.20.1070.10">
    <property type="entry name" value="Rhodopsin 7-helix transmembrane proteins"/>
    <property type="match status" value="1"/>
</dbReference>
<keyword evidence="2 13" id="KW-1003">Cell membrane</keyword>
<keyword evidence="4 12" id="KW-0812">Transmembrane</keyword>
<evidence type="ECO:0000256" key="9">
    <source>
        <dbReference type="ARBA" id="ARBA00023170"/>
    </source>
</evidence>
<dbReference type="Proteomes" id="UP001190640">
    <property type="component" value="Chromosome 12"/>
</dbReference>
<proteinExistence type="inferred from homology"/>
<evidence type="ECO:0000259" key="14">
    <source>
        <dbReference type="PROSITE" id="PS50262"/>
    </source>
</evidence>
<feature type="transmembrane region" description="Helical" evidence="13">
    <location>
        <begin position="272"/>
        <end position="291"/>
    </location>
</feature>
<sequence>MFENQTRITEFILLGFGDIYEFRIHLILAFLVISIVTVMGNILILLLVVFDQHFNTPMYFFLGNLSFLEACYSSNLFPSTVWALLTGNKTVSFGSCLAQWYIFGSLEIAECCLLCVMSYDRYLAICKPLHYATIMKTQTYIWLAATSWFNGFFTFLILLILMLQLPFCGPNEMDNYFCDYFPLLTLSCSDTSLMKMLGIVEAAVFTLPPFFLTLTSYVYIIAAILKIPSSTGRKKAFSTCSSHLVLVTIFYGSLMTAYMIPKQEMKREMEKYSSLLYTVLPPLLNPFIYSLRNKEVKDALRNNVDRFCHTKQVKRN</sequence>
<evidence type="ECO:0000256" key="3">
    <source>
        <dbReference type="ARBA" id="ARBA00022606"/>
    </source>
</evidence>
<comment type="subcellular location">
    <subcellularLocation>
        <location evidence="1 13">Cell membrane</location>
        <topology evidence="1 13">Multi-pass membrane protein</topology>
    </subcellularLocation>
</comment>
<feature type="transmembrane region" description="Helical" evidence="13">
    <location>
        <begin position="202"/>
        <end position="225"/>
    </location>
</feature>
<dbReference type="InterPro" id="IPR017452">
    <property type="entry name" value="GPCR_Rhodpsn_7TM"/>
</dbReference>
<evidence type="ECO:0000256" key="13">
    <source>
        <dbReference type="RuleBase" id="RU363047"/>
    </source>
</evidence>
<dbReference type="PROSITE" id="PS50262">
    <property type="entry name" value="G_PROTEIN_RECEP_F1_2"/>
    <property type="match status" value="1"/>
</dbReference>
<keyword evidence="15" id="KW-1185">Reference proteome</keyword>
<keyword evidence="11 12" id="KW-0807">Transducer</keyword>
<dbReference type="GO" id="GO:0004930">
    <property type="term" value="F:G protein-coupled receptor activity"/>
    <property type="evidence" value="ECO:0007669"/>
    <property type="project" value="UniProtKB-KW"/>
</dbReference>
<feature type="transmembrane region" description="Helical" evidence="13">
    <location>
        <begin position="61"/>
        <end position="85"/>
    </location>
</feature>
<keyword evidence="9 12" id="KW-0675">Receptor</keyword>
<name>A0AA97K722_EUBMA</name>
<protein>
    <recommendedName>
        <fullName evidence="13">Olfactory receptor</fullName>
    </recommendedName>
</protein>